<reference evidence="4 5" key="1">
    <citation type="submission" date="2016-07" db="EMBL/GenBank/DDBJ databases">
        <title>Pervasive Adenine N6-methylation of Active Genes in Fungi.</title>
        <authorList>
            <consortium name="DOE Joint Genome Institute"/>
            <person name="Mondo S.J."/>
            <person name="Dannebaum R.O."/>
            <person name="Kuo R.C."/>
            <person name="Labutti K."/>
            <person name="Haridas S."/>
            <person name="Kuo A."/>
            <person name="Salamov A."/>
            <person name="Ahrendt S.R."/>
            <person name="Lipzen A."/>
            <person name="Sullivan W."/>
            <person name="Andreopoulos W.B."/>
            <person name="Clum A."/>
            <person name="Lindquist E."/>
            <person name="Daum C."/>
            <person name="Ramamoorthy G.K."/>
            <person name="Gryganskyi A."/>
            <person name="Culley D."/>
            <person name="Magnuson J.K."/>
            <person name="James T.Y."/>
            <person name="O'Malley M.A."/>
            <person name="Stajich J.E."/>
            <person name="Spatafora J.W."/>
            <person name="Visel A."/>
            <person name="Grigoriev I.V."/>
        </authorList>
    </citation>
    <scope>NUCLEOTIDE SEQUENCE [LARGE SCALE GENOMIC DNA]</scope>
    <source>
        <strain evidence="4 5">68-887.2</strain>
    </source>
</reference>
<proteinExistence type="predicted"/>
<feature type="domain" description="Rap-GAP" evidence="3">
    <location>
        <begin position="1529"/>
        <end position="1778"/>
    </location>
</feature>
<evidence type="ECO:0000259" key="3">
    <source>
        <dbReference type="PROSITE" id="PS50085"/>
    </source>
</evidence>
<protein>
    <recommendedName>
        <fullName evidence="3">Rap-GAP domain-containing protein</fullName>
    </recommendedName>
</protein>
<feature type="region of interest" description="Disordered" evidence="2">
    <location>
        <begin position="976"/>
        <end position="1028"/>
    </location>
</feature>
<feature type="compositionally biased region" description="Basic and acidic residues" evidence="2">
    <location>
        <begin position="976"/>
        <end position="1010"/>
    </location>
</feature>
<feature type="compositionally biased region" description="Low complexity" evidence="2">
    <location>
        <begin position="42"/>
        <end position="51"/>
    </location>
</feature>
<dbReference type="InterPro" id="IPR035974">
    <property type="entry name" value="Rap/Ran-GAP_sf"/>
</dbReference>
<dbReference type="GO" id="GO:0033596">
    <property type="term" value="C:TSC1-TSC2 complex"/>
    <property type="evidence" value="ECO:0007669"/>
    <property type="project" value="TreeGrafter"/>
</dbReference>
<gene>
    <name evidence="4" type="ORF">BCR39DRAFT_552777</name>
</gene>
<dbReference type="InterPro" id="IPR018515">
    <property type="entry name" value="Tuberin-type_domain"/>
</dbReference>
<dbReference type="OrthoDB" id="19311at2759"/>
<sequence>MPDRPKGHHSSSSASGGALSFLPAIFGRRPAPPTTSLAHANSSSRQSSTSTDRAGSLDEVTSPRAGTLSLPARQQETSPRPFHLDLAIDLMQDGTESTAELCEIVKATAVWLANQLIDSDVFAVDERNRVTPEDLTKLYIKAVEFAKPNSDDSLRTSAIRLLAALVATSPPPRSPIDHTDLALPDNINARTIYQLIVSPSGPPSTAAMVDAVFVEVGALKALTKNGTEVVGLDGLVGWLVRGLKEMTEEWAMWCTRKEEDWDSTSSRGRGQPFALIKPASPADAATCIIELISSIVSHQLPLFTQDDFSRIVVPMLDFLTAGVIAESSEVNPLGLGSRRASPFTSALNSPTGNALGFEPRLRQSIASNRSRTGTMSNQNTAASTPKTIRASVASPHSVASPTVMSPPLNQVSYKWPRILPAICGFLEVLVSDATVNDQLFNKIVVFVCLCSGQDEVDKISEAGWTAVNELVATILGPKARSRGEQGVRKVLEGNETWDKVVDADRKILRGAVIVARSLLHHLERQETPTCSLATLVPSLLAAQTTKRFPPAERSRWQVVDYEILGLLQDHLFALERSNGGDETGPDAWTEGEAACELLQGLIWVKSEHDSPLATIFDSVIHQIPSAIGRLHASSSTSPSFYHPKYIQLLLELGPHLDEADATLVVNQYQRDCLCLPFTSGWTDNIWKLLNAFYLSPTHLSVKRKVGELLLHEVYGIAEDMTEHRTEVVDTVIVPFLEKVLVDETDEELFKDALAVLVKAAVSETMERDEERRKIRAGKGPNEIDDEDAAVLPSDAHKEAAAGGSFHAIRALIIKVATLAPCNVASTRVASPSLKGKEIVSISSALAGISTEAPVATGSSHADCRPLLAVTSLIAIFTRLAFSPPVSSLPKELRTPTSSRCIDIYRDLLGLLFPMTDDSGPEAAVKIPARCPKARIAILGWMTRMRADPRHRIFMRSDMDSTIAPFAAILKRTPEFEQEAKGAEDLSRKASKAGRDEERGRQGRSKEEPGRSRSRSRQPAILRGADPTYTPLWSIPETVDFEFPPNTHPSESLLTYDPNHPSLRNKDARPVVGVWLPVSEYIRVLNGILRGHDWELVSYVLTFLPLQLSNKVFFHGARATREVRALLDVLCTGVMSGSTWEKRFNVPPHIRKIDLNAAAYQSLSVLVSFRSIFDRNACDRLIQAFKDGLQGKSEVAKPCIQALTLAIYELEQHVGRHLLSIIEALNNILSTTGLAVHILEFLIAIGQNGSLFRNFTDEQYRLVFVVAINYIADHNARSDTVVDLSDPAKREDYTLSQHVIGLAYHSIYIWFMVLKLHQRPNLVPEITRELNKARSKRESTDEMTEVCFDWLARYAYGNADPKPATSFLSEMIMEKAEDTPPKSQSWFLGGAIVTITAHSRSGWATINTTRPTGSTAVVCKLENVPLLELGEASADLVSLPAVLMANRPAEDNDGAKAILDAKLSQPTDTFDASSQDGLIWSGATPSQRRKDVVIEPSYLALQLLSSYPNASLETPRGRLIPDEEIYHRSLRGIQQTPVIDNLKIAVLYVGPGQTTEAAILGNIDGSPPYLHFLSGLGRLIRLKGQVDVFVGGLNRKDDSDGEYAYAWWDDLSQLVFHTATMMPNIESAPDMFNKKRHIGNDYVKIVYNDSGGDFAFDTINTAWNFINIVISPFSTGANSLPGPGSGSAGQEQGEDWDREQWFKVSVQRAPGIPDFSPIGTHKLVSGRALPILVRHVAHLANDMAARFAHIRIATDATSAEYITSWRFRFRAMQRLKQMLPAVELPDEDDEAAREQLLRDFTRNFSYQTRPEKE</sequence>
<dbReference type="SUPFAM" id="SSF48371">
    <property type="entry name" value="ARM repeat"/>
    <property type="match status" value="1"/>
</dbReference>
<dbReference type="PANTHER" id="PTHR10063">
    <property type="entry name" value="TUBERIN"/>
    <property type="match status" value="1"/>
</dbReference>
<dbReference type="Gene3D" id="3.40.50.11210">
    <property type="entry name" value="Rap/Ran-GAP"/>
    <property type="match status" value="1"/>
</dbReference>
<organism evidence="4 5">
    <name type="scientific">Naematelia encephala</name>
    <dbReference type="NCBI Taxonomy" id="71784"/>
    <lineage>
        <taxon>Eukaryota</taxon>
        <taxon>Fungi</taxon>
        <taxon>Dikarya</taxon>
        <taxon>Basidiomycota</taxon>
        <taxon>Agaricomycotina</taxon>
        <taxon>Tremellomycetes</taxon>
        <taxon>Tremellales</taxon>
        <taxon>Naemateliaceae</taxon>
        <taxon>Naematelia</taxon>
    </lineage>
</organism>
<evidence type="ECO:0000256" key="1">
    <source>
        <dbReference type="ARBA" id="ARBA00022468"/>
    </source>
</evidence>
<dbReference type="GO" id="GO:0032007">
    <property type="term" value="P:negative regulation of TOR signaling"/>
    <property type="evidence" value="ECO:0007669"/>
    <property type="project" value="TreeGrafter"/>
</dbReference>
<dbReference type="EMBL" id="MCFC01000103">
    <property type="protein sequence ID" value="ORY21856.1"/>
    <property type="molecule type" value="Genomic_DNA"/>
</dbReference>
<dbReference type="GO" id="GO:0005096">
    <property type="term" value="F:GTPase activator activity"/>
    <property type="evidence" value="ECO:0007669"/>
    <property type="project" value="UniProtKB-KW"/>
</dbReference>
<comment type="caution">
    <text evidence="4">The sequence shown here is derived from an EMBL/GenBank/DDBJ whole genome shotgun (WGS) entry which is preliminary data.</text>
</comment>
<dbReference type="PANTHER" id="PTHR10063:SF0">
    <property type="entry name" value="TUBERIN"/>
    <property type="match status" value="1"/>
</dbReference>
<dbReference type="Pfam" id="PF03542">
    <property type="entry name" value="Tuberin"/>
    <property type="match status" value="1"/>
</dbReference>
<dbReference type="Pfam" id="PF02145">
    <property type="entry name" value="Rap_GAP"/>
    <property type="match status" value="1"/>
</dbReference>
<dbReference type="InterPro" id="IPR024584">
    <property type="entry name" value="Tuberin_N"/>
</dbReference>
<feature type="region of interest" description="Disordered" evidence="2">
    <location>
        <begin position="23"/>
        <end position="79"/>
    </location>
</feature>
<evidence type="ECO:0000313" key="4">
    <source>
        <dbReference type="EMBL" id="ORY21856.1"/>
    </source>
</evidence>
<keyword evidence="1" id="KW-0343">GTPase activation</keyword>
<dbReference type="InterPro" id="IPR027107">
    <property type="entry name" value="Tuberin/Ral-act_asu"/>
</dbReference>
<evidence type="ECO:0000313" key="5">
    <source>
        <dbReference type="Proteomes" id="UP000193986"/>
    </source>
</evidence>
<dbReference type="Proteomes" id="UP000193986">
    <property type="component" value="Unassembled WGS sequence"/>
</dbReference>
<dbReference type="InterPro" id="IPR016024">
    <property type="entry name" value="ARM-type_fold"/>
</dbReference>
<accession>A0A1Y2AH66</accession>
<dbReference type="InterPro" id="IPR000331">
    <property type="entry name" value="Rap/Ran_GAP_dom"/>
</dbReference>
<evidence type="ECO:0000256" key="2">
    <source>
        <dbReference type="SAM" id="MobiDB-lite"/>
    </source>
</evidence>
<dbReference type="GO" id="GO:0051056">
    <property type="term" value="P:regulation of small GTPase mediated signal transduction"/>
    <property type="evidence" value="ECO:0007669"/>
    <property type="project" value="InterPro"/>
</dbReference>
<keyword evidence="5" id="KW-1185">Reference proteome</keyword>
<dbReference type="GO" id="GO:0005634">
    <property type="term" value="C:nucleus"/>
    <property type="evidence" value="ECO:0007669"/>
    <property type="project" value="InterPro"/>
</dbReference>
<dbReference type="STRING" id="71784.A0A1Y2AH66"/>
<dbReference type="InParanoid" id="A0A1Y2AH66"/>
<dbReference type="SUPFAM" id="SSF111347">
    <property type="entry name" value="Rap/Ran-GAP"/>
    <property type="match status" value="1"/>
</dbReference>
<dbReference type="PROSITE" id="PS50085">
    <property type="entry name" value="RAPGAP"/>
    <property type="match status" value="1"/>
</dbReference>
<name>A0A1Y2AH66_9TREE</name>
<dbReference type="Pfam" id="PF11864">
    <property type="entry name" value="DUF3384"/>
    <property type="match status" value="1"/>
</dbReference>
<dbReference type="FunFam" id="3.40.50.11210:FF:000007">
    <property type="entry name" value="Tuberous sclerosis 2"/>
    <property type="match status" value="1"/>
</dbReference>